<proteinExistence type="predicted"/>
<evidence type="ECO:0000313" key="1">
    <source>
        <dbReference type="EMBL" id="KIM24866.1"/>
    </source>
</evidence>
<accession>A0A0C3B008</accession>
<gene>
    <name evidence="1" type="ORF">M408DRAFT_227708</name>
</gene>
<protein>
    <submittedName>
        <fullName evidence="1">Uncharacterized protein</fullName>
    </submittedName>
</protein>
<dbReference type="HOGENOM" id="CLU_2514050_0_0_1"/>
<evidence type="ECO:0000313" key="2">
    <source>
        <dbReference type="Proteomes" id="UP000054097"/>
    </source>
</evidence>
<organism evidence="1 2">
    <name type="scientific">Serendipita vermifera MAFF 305830</name>
    <dbReference type="NCBI Taxonomy" id="933852"/>
    <lineage>
        <taxon>Eukaryota</taxon>
        <taxon>Fungi</taxon>
        <taxon>Dikarya</taxon>
        <taxon>Basidiomycota</taxon>
        <taxon>Agaricomycotina</taxon>
        <taxon>Agaricomycetes</taxon>
        <taxon>Sebacinales</taxon>
        <taxon>Serendipitaceae</taxon>
        <taxon>Serendipita</taxon>
    </lineage>
</organism>
<dbReference type="EMBL" id="KN824319">
    <property type="protein sequence ID" value="KIM24866.1"/>
    <property type="molecule type" value="Genomic_DNA"/>
</dbReference>
<keyword evidence="2" id="KW-1185">Reference proteome</keyword>
<reference evidence="1 2" key="1">
    <citation type="submission" date="2014-04" db="EMBL/GenBank/DDBJ databases">
        <authorList>
            <consortium name="DOE Joint Genome Institute"/>
            <person name="Kuo A."/>
            <person name="Zuccaro A."/>
            <person name="Kohler A."/>
            <person name="Nagy L.G."/>
            <person name="Floudas D."/>
            <person name="Copeland A."/>
            <person name="Barry K.W."/>
            <person name="Cichocki N."/>
            <person name="Veneault-Fourrey C."/>
            <person name="LaButti K."/>
            <person name="Lindquist E.A."/>
            <person name="Lipzen A."/>
            <person name="Lundell T."/>
            <person name="Morin E."/>
            <person name="Murat C."/>
            <person name="Sun H."/>
            <person name="Tunlid A."/>
            <person name="Henrissat B."/>
            <person name="Grigoriev I.V."/>
            <person name="Hibbett D.S."/>
            <person name="Martin F."/>
            <person name="Nordberg H.P."/>
            <person name="Cantor M.N."/>
            <person name="Hua S.X."/>
        </authorList>
    </citation>
    <scope>NUCLEOTIDE SEQUENCE [LARGE SCALE GENOMIC DNA]</scope>
    <source>
        <strain evidence="1 2">MAFF 305830</strain>
    </source>
</reference>
<sequence length="85" mass="9988">MAADQLNSKRHSLFSTRVSKFRLKSVVHTQIHRRRRWHHHHQGDLRPPINHLVTQLMISRYNLGTRNCDEIIGPKPIGCRTPGYD</sequence>
<dbReference type="AlphaFoldDB" id="A0A0C3B008"/>
<reference evidence="2" key="2">
    <citation type="submission" date="2015-01" db="EMBL/GenBank/DDBJ databases">
        <title>Evolutionary Origins and Diversification of the Mycorrhizal Mutualists.</title>
        <authorList>
            <consortium name="DOE Joint Genome Institute"/>
            <consortium name="Mycorrhizal Genomics Consortium"/>
            <person name="Kohler A."/>
            <person name="Kuo A."/>
            <person name="Nagy L.G."/>
            <person name="Floudas D."/>
            <person name="Copeland A."/>
            <person name="Barry K.W."/>
            <person name="Cichocki N."/>
            <person name="Veneault-Fourrey C."/>
            <person name="LaButti K."/>
            <person name="Lindquist E.A."/>
            <person name="Lipzen A."/>
            <person name="Lundell T."/>
            <person name="Morin E."/>
            <person name="Murat C."/>
            <person name="Riley R."/>
            <person name="Ohm R."/>
            <person name="Sun H."/>
            <person name="Tunlid A."/>
            <person name="Henrissat B."/>
            <person name="Grigoriev I.V."/>
            <person name="Hibbett D.S."/>
            <person name="Martin F."/>
        </authorList>
    </citation>
    <scope>NUCLEOTIDE SEQUENCE [LARGE SCALE GENOMIC DNA]</scope>
    <source>
        <strain evidence="2">MAFF 305830</strain>
    </source>
</reference>
<dbReference type="Proteomes" id="UP000054097">
    <property type="component" value="Unassembled WGS sequence"/>
</dbReference>
<name>A0A0C3B008_SERVB</name>